<keyword evidence="3" id="KW-1185">Reference proteome</keyword>
<dbReference type="RefSeq" id="WP_055742032.1">
    <property type="nucleotide sequence ID" value="NZ_JAAIWL010000024.1"/>
</dbReference>
<evidence type="ECO:0000256" key="1">
    <source>
        <dbReference type="SAM" id="Phobius"/>
    </source>
</evidence>
<sequence>MPPKLSYLVNLVVTVVCIVIFPMFILKSHPIIAFILGVIIATIINSILGARWRPWKTIKSN</sequence>
<dbReference type="AlphaFoldDB" id="A0A0Q3WRC3"/>
<evidence type="ECO:0000313" key="3">
    <source>
        <dbReference type="Proteomes" id="UP000051888"/>
    </source>
</evidence>
<name>A0A0Q3WRC3_9BACI</name>
<keyword evidence="1" id="KW-0812">Transmembrane</keyword>
<dbReference type="PATRIC" id="fig|157838.3.peg.4920"/>
<feature type="transmembrane region" description="Helical" evidence="1">
    <location>
        <begin position="7"/>
        <end position="25"/>
    </location>
</feature>
<reference evidence="2 3" key="1">
    <citation type="submission" date="2015-09" db="EMBL/GenBank/DDBJ databases">
        <title>Genome sequencing project for genomic taxonomy and phylogenomics of Bacillus-like bacteria.</title>
        <authorList>
            <person name="Liu B."/>
            <person name="Wang J."/>
            <person name="Zhu Y."/>
            <person name="Liu G."/>
            <person name="Chen Q."/>
            <person name="Chen Z."/>
            <person name="Lan J."/>
            <person name="Che J."/>
            <person name="Ge C."/>
            <person name="Shi H."/>
            <person name="Pan Z."/>
            <person name="Liu X."/>
        </authorList>
    </citation>
    <scope>NUCLEOTIDE SEQUENCE [LARGE SCALE GENOMIC DNA]</scope>
    <source>
        <strain evidence="2 3">LMG 18435</strain>
    </source>
</reference>
<keyword evidence="1" id="KW-1133">Transmembrane helix</keyword>
<dbReference type="OrthoDB" id="2884415at2"/>
<protein>
    <submittedName>
        <fullName evidence="2">Uncharacterized protein</fullName>
    </submittedName>
</protein>
<keyword evidence="1" id="KW-0472">Membrane</keyword>
<comment type="caution">
    <text evidence="2">The sequence shown here is derived from an EMBL/GenBank/DDBJ whole genome shotgun (WGS) entry which is preliminary data.</text>
</comment>
<dbReference type="Proteomes" id="UP000051888">
    <property type="component" value="Unassembled WGS sequence"/>
</dbReference>
<accession>A0A0Q3WRC3</accession>
<organism evidence="2 3">
    <name type="scientific">Heyndrickxia shackletonii</name>
    <dbReference type="NCBI Taxonomy" id="157838"/>
    <lineage>
        <taxon>Bacteria</taxon>
        <taxon>Bacillati</taxon>
        <taxon>Bacillota</taxon>
        <taxon>Bacilli</taxon>
        <taxon>Bacillales</taxon>
        <taxon>Bacillaceae</taxon>
        <taxon>Heyndrickxia</taxon>
    </lineage>
</organism>
<proteinExistence type="predicted"/>
<evidence type="ECO:0000313" key="2">
    <source>
        <dbReference type="EMBL" id="KQL50423.1"/>
    </source>
</evidence>
<dbReference type="EMBL" id="LJJC01000015">
    <property type="protein sequence ID" value="KQL50423.1"/>
    <property type="molecule type" value="Genomic_DNA"/>
</dbReference>
<gene>
    <name evidence="2" type="ORF">AN964_22440</name>
</gene>
<feature type="transmembrane region" description="Helical" evidence="1">
    <location>
        <begin position="31"/>
        <end position="50"/>
    </location>
</feature>